<name>A0AA39TFA6_9AGAR</name>
<organism evidence="1 2">
    <name type="scientific">Armillaria luteobubalina</name>
    <dbReference type="NCBI Taxonomy" id="153913"/>
    <lineage>
        <taxon>Eukaryota</taxon>
        <taxon>Fungi</taxon>
        <taxon>Dikarya</taxon>
        <taxon>Basidiomycota</taxon>
        <taxon>Agaricomycotina</taxon>
        <taxon>Agaricomycetes</taxon>
        <taxon>Agaricomycetidae</taxon>
        <taxon>Agaricales</taxon>
        <taxon>Marasmiineae</taxon>
        <taxon>Physalacriaceae</taxon>
        <taxon>Armillaria</taxon>
    </lineage>
</organism>
<protein>
    <submittedName>
        <fullName evidence="1">Uncharacterized protein</fullName>
    </submittedName>
</protein>
<evidence type="ECO:0000313" key="2">
    <source>
        <dbReference type="Proteomes" id="UP001175228"/>
    </source>
</evidence>
<reference evidence="1" key="1">
    <citation type="submission" date="2023-06" db="EMBL/GenBank/DDBJ databases">
        <authorList>
            <consortium name="Lawrence Berkeley National Laboratory"/>
            <person name="Ahrendt S."/>
            <person name="Sahu N."/>
            <person name="Indic B."/>
            <person name="Wong-Bajracharya J."/>
            <person name="Merenyi Z."/>
            <person name="Ke H.-M."/>
            <person name="Monk M."/>
            <person name="Kocsube S."/>
            <person name="Drula E."/>
            <person name="Lipzen A."/>
            <person name="Balint B."/>
            <person name="Henrissat B."/>
            <person name="Andreopoulos B."/>
            <person name="Martin F.M."/>
            <person name="Harder C.B."/>
            <person name="Rigling D."/>
            <person name="Ford K.L."/>
            <person name="Foster G.D."/>
            <person name="Pangilinan J."/>
            <person name="Papanicolaou A."/>
            <person name="Barry K."/>
            <person name="LaButti K."/>
            <person name="Viragh M."/>
            <person name="Koriabine M."/>
            <person name="Yan M."/>
            <person name="Riley R."/>
            <person name="Champramary S."/>
            <person name="Plett K.L."/>
            <person name="Tsai I.J."/>
            <person name="Slot J."/>
            <person name="Sipos G."/>
            <person name="Plett J."/>
            <person name="Nagy L.G."/>
            <person name="Grigoriev I.V."/>
        </authorList>
    </citation>
    <scope>NUCLEOTIDE SEQUENCE</scope>
    <source>
        <strain evidence="1">HWK02</strain>
    </source>
</reference>
<dbReference type="AlphaFoldDB" id="A0AA39TFA6"/>
<accession>A0AA39TFA6</accession>
<gene>
    <name evidence="1" type="ORF">EDD18DRAFT_1111665</name>
</gene>
<sequence>MSISRFSNPHLLVSATKNIMHKDLALDLDVEESNEALIMSLNEKILKTIDVENDGTSRRRQKTSESVKEGENEQLHVMVDIQPATAHQVIPRAEHPNIYINAEFKWPSMPFPSSSKKLLHVKALSLTHVPCFMIAQVLQPVWKTHPPVPSSALVYHPYAMNAPLPPTQSNQRFIDIEPLLGSPVMRTK</sequence>
<comment type="caution">
    <text evidence="1">The sequence shown here is derived from an EMBL/GenBank/DDBJ whole genome shotgun (WGS) entry which is preliminary data.</text>
</comment>
<keyword evidence="2" id="KW-1185">Reference proteome</keyword>
<dbReference type="EMBL" id="JAUEPU010000052">
    <property type="protein sequence ID" value="KAK0485351.1"/>
    <property type="molecule type" value="Genomic_DNA"/>
</dbReference>
<evidence type="ECO:0000313" key="1">
    <source>
        <dbReference type="EMBL" id="KAK0485351.1"/>
    </source>
</evidence>
<dbReference type="Proteomes" id="UP001175228">
    <property type="component" value="Unassembled WGS sequence"/>
</dbReference>
<proteinExistence type="predicted"/>